<evidence type="ECO:0000256" key="1">
    <source>
        <dbReference type="SAM" id="MobiDB-lite"/>
    </source>
</evidence>
<name>A0ABP0CSQ7_9PEZI</name>
<proteinExistence type="predicted"/>
<evidence type="ECO:0000313" key="2">
    <source>
        <dbReference type="EMBL" id="CAK7235150.1"/>
    </source>
</evidence>
<sequence length="414" mass="45368">MSQPDRGLETEEHTSGRPKSPRPVLISARYTSGCPELDDRILGGRRSRGLNGGLVGLSAEGDVGIVISLQVAVRHLHQDTTATARLITTLPVAHVVRLLKGVLKRTPQTATKDGPEDAGAETSKLSSSSKASILCRVLVSRIYGHDDLQAVLHELEEDVPLQRLWSTVRRQKEDEMRQTKKTQQTTEGSGPNDPAPSVPSKIIILTEMDHHFKWVRLQNNGGRLYELYGQLMRRLRALSAIRTSSDTSNRPLIFVLSNTLSRRPYDVATGVTAAAAVDGPPGTMDDRHQPVPSLTIDHDTTYRLALAVLQRGRHIGRPDVFRLCCDELAKAQCIEPRYKALLDYYCSLHVCLTRLPAGLVDMWGGNDGGSTSPTDSSLWVATVESNEAEMSQRAADRVGVVYLSRGIVQNASTS</sequence>
<gene>
    <name evidence="2" type="ORF">SEUCBS140593_009185</name>
</gene>
<accession>A0ABP0CSQ7</accession>
<comment type="caution">
    <text evidence="2">The sequence shown here is derived from an EMBL/GenBank/DDBJ whole genome shotgun (WGS) entry which is preliminary data.</text>
</comment>
<protein>
    <submittedName>
        <fullName evidence="2">Uncharacterized protein</fullName>
    </submittedName>
</protein>
<reference evidence="2 3" key="1">
    <citation type="submission" date="2024-01" db="EMBL/GenBank/DDBJ databases">
        <authorList>
            <person name="Allen C."/>
            <person name="Tagirdzhanova G."/>
        </authorList>
    </citation>
    <scope>NUCLEOTIDE SEQUENCE [LARGE SCALE GENOMIC DNA]</scope>
</reference>
<dbReference type="EMBL" id="CAWUHD010000144">
    <property type="protein sequence ID" value="CAK7235150.1"/>
    <property type="molecule type" value="Genomic_DNA"/>
</dbReference>
<feature type="compositionally biased region" description="Basic and acidic residues" evidence="1">
    <location>
        <begin position="1"/>
        <end position="15"/>
    </location>
</feature>
<evidence type="ECO:0000313" key="3">
    <source>
        <dbReference type="Proteomes" id="UP001642482"/>
    </source>
</evidence>
<keyword evidence="3" id="KW-1185">Reference proteome</keyword>
<feature type="region of interest" description="Disordered" evidence="1">
    <location>
        <begin position="1"/>
        <end position="24"/>
    </location>
</feature>
<feature type="region of interest" description="Disordered" evidence="1">
    <location>
        <begin position="170"/>
        <end position="199"/>
    </location>
</feature>
<dbReference type="Proteomes" id="UP001642482">
    <property type="component" value="Unassembled WGS sequence"/>
</dbReference>
<feature type="region of interest" description="Disordered" evidence="1">
    <location>
        <begin position="106"/>
        <end position="125"/>
    </location>
</feature>
<organism evidence="2 3">
    <name type="scientific">Sporothrix eucalyptigena</name>
    <dbReference type="NCBI Taxonomy" id="1812306"/>
    <lineage>
        <taxon>Eukaryota</taxon>
        <taxon>Fungi</taxon>
        <taxon>Dikarya</taxon>
        <taxon>Ascomycota</taxon>
        <taxon>Pezizomycotina</taxon>
        <taxon>Sordariomycetes</taxon>
        <taxon>Sordariomycetidae</taxon>
        <taxon>Ophiostomatales</taxon>
        <taxon>Ophiostomataceae</taxon>
        <taxon>Sporothrix</taxon>
    </lineage>
</organism>